<protein>
    <recommendedName>
        <fullName evidence="2">MCM8/REC winged helix domain-containing protein</fullName>
    </recommendedName>
</protein>
<organism evidence="3 4">
    <name type="scientific">Platanthera guangdongensis</name>
    <dbReference type="NCBI Taxonomy" id="2320717"/>
    <lineage>
        <taxon>Eukaryota</taxon>
        <taxon>Viridiplantae</taxon>
        <taxon>Streptophyta</taxon>
        <taxon>Embryophyta</taxon>
        <taxon>Tracheophyta</taxon>
        <taxon>Spermatophyta</taxon>
        <taxon>Magnoliopsida</taxon>
        <taxon>Liliopsida</taxon>
        <taxon>Asparagales</taxon>
        <taxon>Orchidaceae</taxon>
        <taxon>Orchidoideae</taxon>
        <taxon>Orchideae</taxon>
        <taxon>Orchidinae</taxon>
        <taxon>Platanthera</taxon>
    </lineage>
</organism>
<reference evidence="3 4" key="1">
    <citation type="journal article" date="2022" name="Nat. Plants">
        <title>Genomes of leafy and leafless Platanthera orchids illuminate the evolution of mycoheterotrophy.</title>
        <authorList>
            <person name="Li M.H."/>
            <person name="Liu K.W."/>
            <person name="Li Z."/>
            <person name="Lu H.C."/>
            <person name="Ye Q.L."/>
            <person name="Zhang D."/>
            <person name="Wang J.Y."/>
            <person name="Li Y.F."/>
            <person name="Zhong Z.M."/>
            <person name="Liu X."/>
            <person name="Yu X."/>
            <person name="Liu D.K."/>
            <person name="Tu X.D."/>
            <person name="Liu B."/>
            <person name="Hao Y."/>
            <person name="Liao X.Y."/>
            <person name="Jiang Y.T."/>
            <person name="Sun W.H."/>
            <person name="Chen J."/>
            <person name="Chen Y.Q."/>
            <person name="Ai Y."/>
            <person name="Zhai J.W."/>
            <person name="Wu S.S."/>
            <person name="Zhou Z."/>
            <person name="Hsiao Y.Y."/>
            <person name="Wu W.L."/>
            <person name="Chen Y.Y."/>
            <person name="Lin Y.F."/>
            <person name="Hsu J.L."/>
            <person name="Li C.Y."/>
            <person name="Wang Z.W."/>
            <person name="Zhao X."/>
            <person name="Zhong W.Y."/>
            <person name="Ma X.K."/>
            <person name="Ma L."/>
            <person name="Huang J."/>
            <person name="Chen G.Z."/>
            <person name="Huang M.Z."/>
            <person name="Huang L."/>
            <person name="Peng D.H."/>
            <person name="Luo Y.B."/>
            <person name="Zou S.Q."/>
            <person name="Chen S.P."/>
            <person name="Lan S."/>
            <person name="Tsai W.C."/>
            <person name="Van de Peer Y."/>
            <person name="Liu Z.J."/>
        </authorList>
    </citation>
    <scope>NUCLEOTIDE SEQUENCE [LARGE SCALE GENOMIC DNA]</scope>
    <source>
        <strain evidence="3">Lor288</strain>
    </source>
</reference>
<name>A0ABR2N1W5_9ASPA</name>
<proteinExistence type="predicted"/>
<keyword evidence="4" id="KW-1185">Reference proteome</keyword>
<dbReference type="InterPro" id="IPR056875">
    <property type="entry name" value="MCM8/REC_WHD"/>
</dbReference>
<dbReference type="EMBL" id="JBBWWR010000003">
    <property type="protein sequence ID" value="KAK8969621.1"/>
    <property type="molecule type" value="Genomic_DNA"/>
</dbReference>
<evidence type="ECO:0000256" key="1">
    <source>
        <dbReference type="SAM" id="MobiDB-lite"/>
    </source>
</evidence>
<sequence>MKDLDKRGPKIKPKPQQPSRDFSKLWAPRDLKDVVEIMKESLYDKYMDEHGFVDFARCGGMSQHKEAKRFLTSLNNQSELQQKDCFKISGSLSALVEVFSCDLEVPGSSPGSSHLQKCRANMRELKANDDDLELVATTTSWQTLAQVSFLFQAALDR</sequence>
<gene>
    <name evidence="3" type="ORF">KSP40_PGU002072</name>
</gene>
<comment type="caution">
    <text evidence="3">The sequence shown here is derived from an EMBL/GenBank/DDBJ whole genome shotgun (WGS) entry which is preliminary data.</text>
</comment>
<evidence type="ECO:0000313" key="4">
    <source>
        <dbReference type="Proteomes" id="UP001412067"/>
    </source>
</evidence>
<feature type="domain" description="MCM8/REC winged helix" evidence="2">
    <location>
        <begin position="54"/>
        <end position="89"/>
    </location>
</feature>
<feature type="region of interest" description="Disordered" evidence="1">
    <location>
        <begin position="1"/>
        <end position="23"/>
    </location>
</feature>
<evidence type="ECO:0000313" key="3">
    <source>
        <dbReference type="EMBL" id="KAK8969621.1"/>
    </source>
</evidence>
<accession>A0ABR2N1W5</accession>
<dbReference type="Pfam" id="PF25051">
    <property type="entry name" value="WHD_MCM8"/>
    <property type="match status" value="1"/>
</dbReference>
<evidence type="ECO:0000259" key="2">
    <source>
        <dbReference type="Pfam" id="PF25051"/>
    </source>
</evidence>
<dbReference type="Proteomes" id="UP001412067">
    <property type="component" value="Unassembled WGS sequence"/>
</dbReference>